<evidence type="ECO:0000256" key="1">
    <source>
        <dbReference type="SAM" id="MobiDB-lite"/>
    </source>
</evidence>
<keyword evidence="3" id="KW-1185">Reference proteome</keyword>
<dbReference type="Proteomes" id="UP000190648">
    <property type="component" value="Unassembled WGS sequence"/>
</dbReference>
<feature type="region of interest" description="Disordered" evidence="1">
    <location>
        <begin position="56"/>
        <end position="89"/>
    </location>
</feature>
<evidence type="ECO:0000313" key="2">
    <source>
        <dbReference type="EMBL" id="OPJ69707.1"/>
    </source>
</evidence>
<organism evidence="2 3">
    <name type="scientific">Patagioenas fasciata monilis</name>
    <dbReference type="NCBI Taxonomy" id="372326"/>
    <lineage>
        <taxon>Eukaryota</taxon>
        <taxon>Metazoa</taxon>
        <taxon>Chordata</taxon>
        <taxon>Craniata</taxon>
        <taxon>Vertebrata</taxon>
        <taxon>Euteleostomi</taxon>
        <taxon>Archelosauria</taxon>
        <taxon>Archosauria</taxon>
        <taxon>Dinosauria</taxon>
        <taxon>Saurischia</taxon>
        <taxon>Theropoda</taxon>
        <taxon>Coelurosauria</taxon>
        <taxon>Aves</taxon>
        <taxon>Neognathae</taxon>
        <taxon>Neoaves</taxon>
        <taxon>Columbimorphae</taxon>
        <taxon>Columbiformes</taxon>
        <taxon>Columbidae</taxon>
        <taxon>Patagioenas</taxon>
    </lineage>
</organism>
<gene>
    <name evidence="2" type="ORF">AV530_012689</name>
</gene>
<reference evidence="2 3" key="1">
    <citation type="submission" date="2016-02" db="EMBL/GenBank/DDBJ databases">
        <title>Band-tailed pigeon sequencing and assembly.</title>
        <authorList>
            <person name="Soares A.E."/>
            <person name="Novak B.J."/>
            <person name="Rice E.S."/>
            <person name="O'Connell B."/>
            <person name="Chang D."/>
            <person name="Weber S."/>
            <person name="Shapiro B."/>
        </authorList>
    </citation>
    <scope>NUCLEOTIDE SEQUENCE [LARGE SCALE GENOMIC DNA]</scope>
    <source>
        <strain evidence="2">BTP2013</strain>
        <tissue evidence="2">Blood</tissue>
    </source>
</reference>
<dbReference type="AlphaFoldDB" id="A0A1V4JD65"/>
<dbReference type="EMBL" id="LSYS01008075">
    <property type="protein sequence ID" value="OPJ69707.1"/>
    <property type="molecule type" value="Genomic_DNA"/>
</dbReference>
<evidence type="ECO:0000313" key="3">
    <source>
        <dbReference type="Proteomes" id="UP000190648"/>
    </source>
</evidence>
<proteinExistence type="predicted"/>
<sequence length="89" mass="10152">MPKGGCDPMGSLRWNKFAGRTCDPMKDPGRSSLFLKDCTQWRTHVGALPEELRPMRKTHVGKVRGGLSPIGRDPTLEQRKKWQRQHVVN</sequence>
<protein>
    <submittedName>
        <fullName evidence="2">Uncharacterized protein</fullName>
    </submittedName>
</protein>
<comment type="caution">
    <text evidence="2">The sequence shown here is derived from an EMBL/GenBank/DDBJ whole genome shotgun (WGS) entry which is preliminary data.</text>
</comment>
<name>A0A1V4JD65_PATFA</name>
<accession>A0A1V4JD65</accession>